<reference evidence="1" key="1">
    <citation type="submission" date="2014-11" db="EMBL/GenBank/DDBJ databases">
        <authorList>
            <person name="Otto D Thomas"/>
            <person name="Naeem Raeece"/>
        </authorList>
    </citation>
    <scope>NUCLEOTIDE SEQUENCE</scope>
</reference>
<feature type="non-terminal residue" evidence="1">
    <location>
        <position position="1"/>
    </location>
</feature>
<dbReference type="EMBL" id="CDMZ01005583">
    <property type="protein sequence ID" value="CEM53258.1"/>
    <property type="molecule type" value="Genomic_DNA"/>
</dbReference>
<name>A0A0G4I817_9ALVE</name>
<dbReference type="VEuPathDB" id="CryptoDB:Cvel_11828"/>
<organism evidence="1">
    <name type="scientific">Chromera velia CCMP2878</name>
    <dbReference type="NCBI Taxonomy" id="1169474"/>
    <lineage>
        <taxon>Eukaryota</taxon>
        <taxon>Sar</taxon>
        <taxon>Alveolata</taxon>
        <taxon>Colpodellida</taxon>
        <taxon>Chromeraceae</taxon>
        <taxon>Chromera</taxon>
    </lineage>
</organism>
<accession>A0A0G4I817</accession>
<gene>
    <name evidence="1" type="ORF">Cvel_11828</name>
</gene>
<evidence type="ECO:0000313" key="1">
    <source>
        <dbReference type="EMBL" id="CEM53258.1"/>
    </source>
</evidence>
<sequence length="91" mass="9947">IRDFGGGNKKVDKFFAQFCYDEHFMAVLSSDRLLRDVQLFNSATGAKITNLNLQGSGAVSSCLSLATSPSDFTFAALMDDGRCRLLEAVFK</sequence>
<proteinExistence type="predicted"/>
<dbReference type="AlphaFoldDB" id="A0A0G4I817"/>
<protein>
    <submittedName>
        <fullName evidence="1">Uncharacterized protein</fullName>
    </submittedName>
</protein>